<feature type="transmembrane region" description="Helical" evidence="7">
    <location>
        <begin position="191"/>
        <end position="210"/>
    </location>
</feature>
<dbReference type="InterPro" id="IPR035906">
    <property type="entry name" value="MetI-like_sf"/>
</dbReference>
<feature type="transmembrane region" description="Helical" evidence="7">
    <location>
        <begin position="137"/>
        <end position="158"/>
    </location>
</feature>
<comment type="subcellular location">
    <subcellularLocation>
        <location evidence="1 7">Cell membrane</location>
        <topology evidence="1 7">Multi-pass membrane protein</topology>
    </subcellularLocation>
</comment>
<evidence type="ECO:0000256" key="5">
    <source>
        <dbReference type="ARBA" id="ARBA00022989"/>
    </source>
</evidence>
<feature type="domain" description="ABC transmembrane type-1" evidence="8">
    <location>
        <begin position="98"/>
        <end position="310"/>
    </location>
</feature>
<evidence type="ECO:0000256" key="6">
    <source>
        <dbReference type="ARBA" id="ARBA00023136"/>
    </source>
</evidence>
<keyword evidence="3" id="KW-1003">Cell membrane</keyword>
<dbReference type="Proteomes" id="UP001295463">
    <property type="component" value="Chromosome"/>
</dbReference>
<reference evidence="9 10" key="1">
    <citation type="submission" date="2022-03" db="EMBL/GenBank/DDBJ databases">
        <authorList>
            <person name="Koch H."/>
        </authorList>
    </citation>
    <scope>NUCLEOTIDE SEQUENCE [LARGE SCALE GENOMIC DNA]</scope>
    <source>
        <strain evidence="9 10">G1</strain>
    </source>
</reference>
<evidence type="ECO:0000256" key="1">
    <source>
        <dbReference type="ARBA" id="ARBA00004651"/>
    </source>
</evidence>
<dbReference type="SUPFAM" id="SSF161098">
    <property type="entry name" value="MetI-like"/>
    <property type="match status" value="1"/>
</dbReference>
<dbReference type="PANTHER" id="PTHR30465">
    <property type="entry name" value="INNER MEMBRANE ABC TRANSPORTER"/>
    <property type="match status" value="1"/>
</dbReference>
<name>A0ABN8HEF9_9BACT</name>
<gene>
    <name evidence="9" type="primary">nikB</name>
    <name evidence="9" type="ORF">GEAMG1_1369</name>
</gene>
<dbReference type="PANTHER" id="PTHR30465:SF0">
    <property type="entry name" value="OLIGOPEPTIDE TRANSPORT SYSTEM PERMEASE PROTEIN APPB"/>
    <property type="match status" value="1"/>
</dbReference>
<feature type="transmembrane region" description="Helical" evidence="7">
    <location>
        <begin position="106"/>
        <end position="125"/>
    </location>
</feature>
<evidence type="ECO:0000256" key="2">
    <source>
        <dbReference type="ARBA" id="ARBA00022448"/>
    </source>
</evidence>
<evidence type="ECO:0000259" key="8">
    <source>
        <dbReference type="PROSITE" id="PS50928"/>
    </source>
</evidence>
<evidence type="ECO:0000256" key="3">
    <source>
        <dbReference type="ARBA" id="ARBA00022475"/>
    </source>
</evidence>
<dbReference type="EMBL" id="OW150024">
    <property type="protein sequence ID" value="CAH2031199.1"/>
    <property type="molecule type" value="Genomic_DNA"/>
</dbReference>
<comment type="similarity">
    <text evidence="7">Belongs to the binding-protein-dependent transport system permease family.</text>
</comment>
<accession>A0ABN8HEF9</accession>
<evidence type="ECO:0000256" key="7">
    <source>
        <dbReference type="RuleBase" id="RU363032"/>
    </source>
</evidence>
<protein>
    <submittedName>
        <fullName evidence="9">Ni(2(+)) ABC transporter membrane subunit NikB</fullName>
    </submittedName>
</protein>
<dbReference type="Gene3D" id="1.10.3720.10">
    <property type="entry name" value="MetI-like"/>
    <property type="match status" value="1"/>
</dbReference>
<dbReference type="InterPro" id="IPR045621">
    <property type="entry name" value="BPD_transp_1_N"/>
</dbReference>
<dbReference type="Pfam" id="PF19300">
    <property type="entry name" value="BPD_transp_1_N"/>
    <property type="match status" value="1"/>
</dbReference>
<keyword evidence="2 7" id="KW-0813">Transport</keyword>
<feature type="transmembrane region" description="Helical" evidence="7">
    <location>
        <begin position="293"/>
        <end position="317"/>
    </location>
</feature>
<dbReference type="InterPro" id="IPR000515">
    <property type="entry name" value="MetI-like"/>
</dbReference>
<sequence length="327" mass="36103">MTLWLVKRVAMLVPLLLGITLITFTVIHLAPGEPVDMQMAMNPKVGKEARERLTKFYGLDQPLHVQYLTWLKKLSHLDFGRSFSSDNRPVLDKIAERLPITVSLNIIALIIEFGLAIPIGILAAVHRNSLLDKGLTVFVFLGFAVPTFWLALLLMYFFGVKLNWLPISGLHTLGYEAYGWFGRLWDLTKHLILPVCVASFGSLAGVSRYMRSAMLQVIGQDYITTARAKGLSERVVVWKHGLRNALLPLITLAGFSIPGLIGGSVIFETIFAIPGMGQLFYQGVMARDYPVVMGILVIGAGLTLIGNLVADLGYALADPRIRQGTRD</sequence>
<proteinExistence type="inferred from homology"/>
<dbReference type="PROSITE" id="PS50928">
    <property type="entry name" value="ABC_TM1"/>
    <property type="match status" value="1"/>
</dbReference>
<evidence type="ECO:0000256" key="4">
    <source>
        <dbReference type="ARBA" id="ARBA00022692"/>
    </source>
</evidence>
<evidence type="ECO:0000313" key="9">
    <source>
        <dbReference type="EMBL" id="CAH2031199.1"/>
    </source>
</evidence>
<feature type="transmembrane region" description="Helical" evidence="7">
    <location>
        <begin position="12"/>
        <end position="31"/>
    </location>
</feature>
<feature type="transmembrane region" description="Helical" evidence="7">
    <location>
        <begin position="249"/>
        <end position="273"/>
    </location>
</feature>
<organism evidence="9 10">
    <name type="scientific">Trichlorobacter ammonificans</name>
    <dbReference type="NCBI Taxonomy" id="2916410"/>
    <lineage>
        <taxon>Bacteria</taxon>
        <taxon>Pseudomonadati</taxon>
        <taxon>Thermodesulfobacteriota</taxon>
        <taxon>Desulfuromonadia</taxon>
        <taxon>Geobacterales</taxon>
        <taxon>Geobacteraceae</taxon>
        <taxon>Trichlorobacter</taxon>
    </lineage>
</organism>
<evidence type="ECO:0000313" key="10">
    <source>
        <dbReference type="Proteomes" id="UP001295463"/>
    </source>
</evidence>
<dbReference type="CDD" id="cd06261">
    <property type="entry name" value="TM_PBP2"/>
    <property type="match status" value="1"/>
</dbReference>
<dbReference type="RefSeq" id="WP_305732036.1">
    <property type="nucleotide sequence ID" value="NZ_OW150024.1"/>
</dbReference>
<dbReference type="Pfam" id="PF00528">
    <property type="entry name" value="BPD_transp_1"/>
    <property type="match status" value="1"/>
</dbReference>
<keyword evidence="10" id="KW-1185">Reference proteome</keyword>
<keyword evidence="4 7" id="KW-0812">Transmembrane</keyword>
<keyword evidence="5 7" id="KW-1133">Transmembrane helix</keyword>
<keyword evidence="6 7" id="KW-0472">Membrane</keyword>